<sequence length="359" mass="40154">MAHTWQNKPNEMNPIKSKDPKFTNARLFVGNLNTFQMQQKEVTEIFQRYGRVMAVSVHIGYAFVQFFNEANARAAAANEDRNMYAGQVIDVTMANEPKKHRPKKGVPGNVQGNPPFNQQQQRHNPMQGGPPQKRQRNDFNIPRQRNNTTLVTLTNNVGSSKPPAITRTTPKKVSASPAVQQPVITTVNVPASQPPPAQKLHTYMVPDILICGQCKQMFTSIKSLSKHRENRCHLKIVQQEGLKAGEPSILSCATCGSSFETSWELMQHCQYNHNMNIYMEEPTQDDDKEEDKDEVTANEDKDANKDDATAEETKETTTTEEIVVEDASNDVKDDVVDEAEADGAVEGDISQELEDDLLG</sequence>
<proteinExistence type="predicted"/>
<dbReference type="Gene3D" id="3.30.70.330">
    <property type="match status" value="1"/>
</dbReference>
<keyword evidence="1" id="KW-0694">RNA-binding</keyword>
<organism evidence="3 4">
    <name type="scientific">Owenia fusiformis</name>
    <name type="common">Polychaete worm</name>
    <dbReference type="NCBI Taxonomy" id="6347"/>
    <lineage>
        <taxon>Eukaryota</taxon>
        <taxon>Metazoa</taxon>
        <taxon>Spiralia</taxon>
        <taxon>Lophotrochozoa</taxon>
        <taxon>Annelida</taxon>
        <taxon>Polychaeta</taxon>
        <taxon>Sedentaria</taxon>
        <taxon>Canalipalpata</taxon>
        <taxon>Sabellida</taxon>
        <taxon>Oweniida</taxon>
        <taxon>Oweniidae</taxon>
        <taxon>Owenia</taxon>
    </lineage>
</organism>
<protein>
    <submittedName>
        <fullName evidence="3">Uncharacterized protein</fullName>
    </submittedName>
</protein>
<accession>A0A8J1Y8Y9</accession>
<dbReference type="GO" id="GO:0005634">
    <property type="term" value="C:nucleus"/>
    <property type="evidence" value="ECO:0007669"/>
    <property type="project" value="TreeGrafter"/>
</dbReference>
<evidence type="ECO:0000313" key="3">
    <source>
        <dbReference type="EMBL" id="CAH1778743.1"/>
    </source>
</evidence>
<feature type="compositionally biased region" description="Polar residues" evidence="2">
    <location>
        <begin position="110"/>
        <end position="124"/>
    </location>
</feature>
<dbReference type="EMBL" id="CAIIXF020000003">
    <property type="protein sequence ID" value="CAH1778743.1"/>
    <property type="molecule type" value="Genomic_DNA"/>
</dbReference>
<feature type="region of interest" description="Disordered" evidence="2">
    <location>
        <begin position="283"/>
        <end position="359"/>
    </location>
</feature>
<dbReference type="InterPro" id="IPR051186">
    <property type="entry name" value="RRM_HNRPC/RALY_subfam"/>
</dbReference>
<evidence type="ECO:0000256" key="2">
    <source>
        <dbReference type="SAM" id="MobiDB-lite"/>
    </source>
</evidence>
<dbReference type="SMART" id="SM00360">
    <property type="entry name" value="RRM"/>
    <property type="match status" value="1"/>
</dbReference>
<dbReference type="SUPFAM" id="SSF54928">
    <property type="entry name" value="RNA-binding domain, RBD"/>
    <property type="match status" value="1"/>
</dbReference>
<dbReference type="PANTHER" id="PTHR13968">
    <property type="entry name" value="HETEROGENEOUS NUCLEAR RIBONUCLEOPROTEIN"/>
    <property type="match status" value="1"/>
</dbReference>
<dbReference type="PROSITE" id="PS00028">
    <property type="entry name" value="ZINC_FINGER_C2H2_1"/>
    <property type="match status" value="2"/>
</dbReference>
<dbReference type="Proteomes" id="UP000749559">
    <property type="component" value="Unassembled WGS sequence"/>
</dbReference>
<name>A0A8J1Y8Y9_OWEFU</name>
<comment type="caution">
    <text evidence="3">The sequence shown here is derived from an EMBL/GenBank/DDBJ whole genome shotgun (WGS) entry which is preliminary data.</text>
</comment>
<dbReference type="InterPro" id="IPR012677">
    <property type="entry name" value="Nucleotide-bd_a/b_plait_sf"/>
</dbReference>
<dbReference type="PROSITE" id="PS50102">
    <property type="entry name" value="RRM"/>
    <property type="match status" value="1"/>
</dbReference>
<feature type="compositionally biased region" description="Acidic residues" evidence="2">
    <location>
        <begin position="283"/>
        <end position="293"/>
    </location>
</feature>
<dbReference type="AlphaFoldDB" id="A0A8J1Y8Y9"/>
<feature type="compositionally biased region" description="Acidic residues" evidence="2">
    <location>
        <begin position="335"/>
        <end position="359"/>
    </location>
</feature>
<dbReference type="Pfam" id="PF00076">
    <property type="entry name" value="RRM_1"/>
    <property type="match status" value="1"/>
</dbReference>
<dbReference type="GO" id="GO:0003723">
    <property type="term" value="F:RNA binding"/>
    <property type="evidence" value="ECO:0007669"/>
    <property type="project" value="UniProtKB-UniRule"/>
</dbReference>
<dbReference type="PANTHER" id="PTHR13968:SF26">
    <property type="entry name" value="RRM DOMAIN-CONTAINING PROTEIN"/>
    <property type="match status" value="1"/>
</dbReference>
<reference evidence="3" key="1">
    <citation type="submission" date="2022-03" db="EMBL/GenBank/DDBJ databases">
        <authorList>
            <person name="Martin C."/>
        </authorList>
    </citation>
    <scope>NUCLEOTIDE SEQUENCE</scope>
</reference>
<evidence type="ECO:0000313" key="4">
    <source>
        <dbReference type="Proteomes" id="UP000749559"/>
    </source>
</evidence>
<dbReference type="Gene3D" id="3.30.160.60">
    <property type="entry name" value="Classic Zinc Finger"/>
    <property type="match status" value="1"/>
</dbReference>
<dbReference type="InterPro" id="IPR000504">
    <property type="entry name" value="RRM_dom"/>
</dbReference>
<keyword evidence="4" id="KW-1185">Reference proteome</keyword>
<feature type="compositionally biased region" description="Basic and acidic residues" evidence="2">
    <location>
        <begin position="294"/>
        <end position="317"/>
    </location>
</feature>
<dbReference type="InterPro" id="IPR035979">
    <property type="entry name" value="RBD_domain_sf"/>
</dbReference>
<evidence type="ECO:0000256" key="1">
    <source>
        <dbReference type="ARBA" id="ARBA00022884"/>
    </source>
</evidence>
<feature type="region of interest" description="Disordered" evidence="2">
    <location>
        <begin position="94"/>
        <end position="177"/>
    </location>
</feature>
<feature type="compositionally biased region" description="Low complexity" evidence="2">
    <location>
        <begin position="146"/>
        <end position="157"/>
    </location>
</feature>
<dbReference type="OrthoDB" id="6730379at2759"/>
<dbReference type="InterPro" id="IPR013087">
    <property type="entry name" value="Znf_C2H2_type"/>
</dbReference>
<gene>
    <name evidence="3" type="ORF">OFUS_LOCUS5616</name>
</gene>
<dbReference type="SMART" id="SM00355">
    <property type="entry name" value="ZnF_C2H2"/>
    <property type="match status" value="2"/>
</dbReference>